<sequence length="18" mass="2207">MGNYERTEDTFCRCQQIL</sequence>
<proteinExistence type="predicted"/>
<organism evidence="1">
    <name type="scientific">Anguilla anguilla</name>
    <name type="common">European freshwater eel</name>
    <name type="synonym">Muraena anguilla</name>
    <dbReference type="NCBI Taxonomy" id="7936"/>
    <lineage>
        <taxon>Eukaryota</taxon>
        <taxon>Metazoa</taxon>
        <taxon>Chordata</taxon>
        <taxon>Craniata</taxon>
        <taxon>Vertebrata</taxon>
        <taxon>Euteleostomi</taxon>
        <taxon>Actinopterygii</taxon>
        <taxon>Neopterygii</taxon>
        <taxon>Teleostei</taxon>
        <taxon>Anguilliformes</taxon>
        <taxon>Anguillidae</taxon>
        <taxon>Anguilla</taxon>
    </lineage>
</organism>
<reference evidence="1" key="2">
    <citation type="journal article" date="2015" name="Fish Shellfish Immunol.">
        <title>Early steps in the European eel (Anguilla anguilla)-Vibrio vulnificus interaction in the gills: Role of the RtxA13 toxin.</title>
        <authorList>
            <person name="Callol A."/>
            <person name="Pajuelo D."/>
            <person name="Ebbesson L."/>
            <person name="Teles M."/>
            <person name="MacKenzie S."/>
            <person name="Amaro C."/>
        </authorList>
    </citation>
    <scope>NUCLEOTIDE SEQUENCE</scope>
</reference>
<name>A0A0E9TLJ4_ANGAN</name>
<evidence type="ECO:0000313" key="1">
    <source>
        <dbReference type="EMBL" id="JAH54559.1"/>
    </source>
</evidence>
<reference evidence="1" key="1">
    <citation type="submission" date="2014-11" db="EMBL/GenBank/DDBJ databases">
        <authorList>
            <person name="Amaro Gonzalez C."/>
        </authorList>
    </citation>
    <scope>NUCLEOTIDE SEQUENCE</scope>
</reference>
<accession>A0A0E9TLJ4</accession>
<protein>
    <submittedName>
        <fullName evidence="1">Uncharacterized protein</fullName>
    </submittedName>
</protein>
<dbReference type="AlphaFoldDB" id="A0A0E9TLJ4"/>
<dbReference type="EMBL" id="GBXM01054018">
    <property type="protein sequence ID" value="JAH54559.1"/>
    <property type="molecule type" value="Transcribed_RNA"/>
</dbReference>